<evidence type="ECO:0000256" key="7">
    <source>
        <dbReference type="ARBA" id="ARBA00022737"/>
    </source>
</evidence>
<evidence type="ECO:0000256" key="13">
    <source>
        <dbReference type="SAM" id="SignalP"/>
    </source>
</evidence>
<evidence type="ECO:0000256" key="11">
    <source>
        <dbReference type="ARBA" id="ARBA00023180"/>
    </source>
</evidence>
<evidence type="ECO:0000256" key="2">
    <source>
        <dbReference type="ARBA" id="ARBA00009592"/>
    </source>
</evidence>
<dbReference type="Pfam" id="PF00560">
    <property type="entry name" value="LRR_1"/>
    <property type="match status" value="3"/>
</dbReference>
<dbReference type="GO" id="GO:0005886">
    <property type="term" value="C:plasma membrane"/>
    <property type="evidence" value="ECO:0007669"/>
    <property type="project" value="UniProtKB-SubCell"/>
</dbReference>
<accession>A0ABD3LA69</accession>
<keyword evidence="17" id="KW-1185">Reference proteome</keyword>
<evidence type="ECO:0000256" key="10">
    <source>
        <dbReference type="ARBA" id="ARBA00023170"/>
    </source>
</evidence>
<evidence type="ECO:0000256" key="3">
    <source>
        <dbReference type="ARBA" id="ARBA00022475"/>
    </source>
</evidence>
<dbReference type="InterPro" id="IPR013210">
    <property type="entry name" value="LRR_N_plant-typ"/>
</dbReference>
<dbReference type="FunFam" id="3.80.10.10:FF:000213">
    <property type="entry name" value="Tyrosine-sulfated glycopeptide receptor 1"/>
    <property type="match status" value="1"/>
</dbReference>
<evidence type="ECO:0000259" key="14">
    <source>
        <dbReference type="Pfam" id="PF08263"/>
    </source>
</evidence>
<keyword evidence="8 12" id="KW-1133">Transmembrane helix</keyword>
<feature type="domain" description="Disease resistance R13L4/SHOC-2-like LRR" evidence="15">
    <location>
        <begin position="150"/>
        <end position="265"/>
    </location>
</feature>
<gene>
    <name evidence="16" type="ORF">ACJRO7_009874</name>
</gene>
<evidence type="ECO:0000256" key="4">
    <source>
        <dbReference type="ARBA" id="ARBA00022614"/>
    </source>
</evidence>
<evidence type="ECO:0000256" key="6">
    <source>
        <dbReference type="ARBA" id="ARBA00022729"/>
    </source>
</evidence>
<keyword evidence="11" id="KW-0325">Glycoprotein</keyword>
<name>A0ABD3LA69_EUCGL</name>
<keyword evidence="4" id="KW-0433">Leucine-rich repeat</keyword>
<dbReference type="Gene3D" id="3.80.10.10">
    <property type="entry name" value="Ribonuclease Inhibitor"/>
    <property type="match status" value="3"/>
</dbReference>
<comment type="caution">
    <text evidence="16">The sequence shown here is derived from an EMBL/GenBank/DDBJ whole genome shotgun (WGS) entry which is preliminary data.</text>
</comment>
<keyword evidence="9 12" id="KW-0472">Membrane</keyword>
<dbReference type="InterPro" id="IPR032675">
    <property type="entry name" value="LRR_dom_sf"/>
</dbReference>
<dbReference type="Pfam" id="PF23598">
    <property type="entry name" value="LRR_14"/>
    <property type="match status" value="2"/>
</dbReference>
<keyword evidence="10" id="KW-0675">Receptor</keyword>
<evidence type="ECO:0000259" key="15">
    <source>
        <dbReference type="Pfam" id="PF23598"/>
    </source>
</evidence>
<keyword evidence="5 12" id="KW-0812">Transmembrane</keyword>
<evidence type="ECO:0000313" key="16">
    <source>
        <dbReference type="EMBL" id="KAL3748705.1"/>
    </source>
</evidence>
<comment type="subcellular location">
    <subcellularLocation>
        <location evidence="1">Cell membrane</location>
        <topology evidence="1">Single-pass type I membrane protein</topology>
    </subcellularLocation>
</comment>
<feature type="domain" description="Leucine-rich repeat-containing N-terminal plant-type" evidence="14">
    <location>
        <begin position="98"/>
        <end position="129"/>
    </location>
</feature>
<feature type="domain" description="Leucine-rich repeat-containing N-terminal plant-type" evidence="14">
    <location>
        <begin position="35"/>
        <end position="50"/>
    </location>
</feature>
<evidence type="ECO:0000256" key="8">
    <source>
        <dbReference type="ARBA" id="ARBA00022989"/>
    </source>
</evidence>
<dbReference type="PROSITE" id="PS51450">
    <property type="entry name" value="LRR"/>
    <property type="match status" value="1"/>
</dbReference>
<dbReference type="PANTHER" id="PTHR48061">
    <property type="entry name" value="LEUCINE-RICH REPEAT RECEPTOR PROTEIN KINASE EMS1-LIKE-RELATED"/>
    <property type="match status" value="1"/>
</dbReference>
<evidence type="ECO:0008006" key="18">
    <source>
        <dbReference type="Google" id="ProtNLM"/>
    </source>
</evidence>
<dbReference type="InterPro" id="IPR055414">
    <property type="entry name" value="LRR_R13L4/SHOC2-like"/>
</dbReference>
<feature type="chain" id="PRO_5044847664" description="Leucine-rich repeat-containing N-terminal plant-type domain-containing protein" evidence="13">
    <location>
        <begin position="24"/>
        <end position="979"/>
    </location>
</feature>
<proteinExistence type="inferred from homology"/>
<dbReference type="InterPro" id="IPR046956">
    <property type="entry name" value="RLP23-like"/>
</dbReference>
<dbReference type="SMART" id="SM00369">
    <property type="entry name" value="LRR_TYP"/>
    <property type="match status" value="12"/>
</dbReference>
<dbReference type="InterPro" id="IPR001611">
    <property type="entry name" value="Leu-rich_rpt"/>
</dbReference>
<reference evidence="16 17" key="1">
    <citation type="submission" date="2024-11" db="EMBL/GenBank/DDBJ databases">
        <title>Chromosome-level genome assembly of Eucalyptus globulus Labill. provides insights into its genome evolution.</title>
        <authorList>
            <person name="Li X."/>
        </authorList>
    </citation>
    <scope>NUCLEOTIDE SEQUENCE [LARGE SCALE GENOMIC DNA]</scope>
    <source>
        <strain evidence="16">CL2024</strain>
        <tissue evidence="16">Fresh tender leaves</tissue>
    </source>
</reference>
<protein>
    <recommendedName>
        <fullName evidence="18">Leucine-rich repeat-containing N-terminal plant-type domain-containing protein</fullName>
    </recommendedName>
</protein>
<organism evidence="16 17">
    <name type="scientific">Eucalyptus globulus</name>
    <name type="common">Tasmanian blue gum</name>
    <dbReference type="NCBI Taxonomy" id="34317"/>
    <lineage>
        <taxon>Eukaryota</taxon>
        <taxon>Viridiplantae</taxon>
        <taxon>Streptophyta</taxon>
        <taxon>Embryophyta</taxon>
        <taxon>Tracheophyta</taxon>
        <taxon>Spermatophyta</taxon>
        <taxon>Magnoliopsida</taxon>
        <taxon>eudicotyledons</taxon>
        <taxon>Gunneridae</taxon>
        <taxon>Pentapetalae</taxon>
        <taxon>rosids</taxon>
        <taxon>malvids</taxon>
        <taxon>Myrtales</taxon>
        <taxon>Myrtaceae</taxon>
        <taxon>Myrtoideae</taxon>
        <taxon>Eucalypteae</taxon>
        <taxon>Eucalyptus</taxon>
    </lineage>
</organism>
<dbReference type="PANTHER" id="PTHR48061:SF50">
    <property type="entry name" value="LEUCINE-RICH REPEAT-CONTAINING N-TERMINAL PLANT-TYPE DOMAIN-CONTAINING PROTEIN"/>
    <property type="match status" value="1"/>
</dbReference>
<dbReference type="Pfam" id="PF08263">
    <property type="entry name" value="LRRNT_2"/>
    <property type="match status" value="2"/>
</dbReference>
<dbReference type="SMART" id="SM00365">
    <property type="entry name" value="LRR_SD22"/>
    <property type="match status" value="9"/>
</dbReference>
<evidence type="ECO:0000256" key="12">
    <source>
        <dbReference type="SAM" id="Phobius"/>
    </source>
</evidence>
<dbReference type="Pfam" id="PF13855">
    <property type="entry name" value="LRR_8"/>
    <property type="match status" value="2"/>
</dbReference>
<dbReference type="AlphaFoldDB" id="A0ABD3LA69"/>
<dbReference type="Proteomes" id="UP001634007">
    <property type="component" value="Unassembled WGS sequence"/>
</dbReference>
<keyword evidence="7" id="KW-0677">Repeat</keyword>
<evidence type="ECO:0000256" key="1">
    <source>
        <dbReference type="ARBA" id="ARBA00004251"/>
    </source>
</evidence>
<evidence type="ECO:0000256" key="9">
    <source>
        <dbReference type="ARBA" id="ARBA00023136"/>
    </source>
</evidence>
<dbReference type="SUPFAM" id="SSF52047">
    <property type="entry name" value="RNI-like"/>
    <property type="match status" value="1"/>
</dbReference>
<comment type="similarity">
    <text evidence="2">Belongs to the RLP family.</text>
</comment>
<feature type="domain" description="Disease resistance R13L4/SHOC-2-like LRR" evidence="15">
    <location>
        <begin position="351"/>
        <end position="535"/>
    </location>
</feature>
<evidence type="ECO:0000313" key="17">
    <source>
        <dbReference type="Proteomes" id="UP001634007"/>
    </source>
</evidence>
<dbReference type="InterPro" id="IPR003591">
    <property type="entry name" value="Leu-rich_rpt_typical-subtyp"/>
</dbReference>
<keyword evidence="3" id="KW-1003">Cell membrane</keyword>
<dbReference type="FunFam" id="3.80.10.10:FF:000095">
    <property type="entry name" value="LRR receptor-like serine/threonine-protein kinase GSO1"/>
    <property type="match status" value="1"/>
</dbReference>
<sequence length="979" mass="109438">MKRTPFDLLVVFLAIIPLHFASSKTLPSSSSTKCHEQERSALLEFKQSFFHVKSSLLHYDQMPYDQTPYGQTKLESLKLAWLTIKHVSEFEQSFFHAKSSFLLPCDKTKLESWKLEDRDCCDWKGVDCDERTGYVTGLDLNRSCLFGPINSKASLFRLTHLQSLNLAWNDFNYSQIPSAIGDLVELMSLNLSWSSFGGQIPSQVLKLTNLTSLDLSWNDRLELRNPSMEKMVQFLTKLEHLDVSSLNVSAPVPDAVANLSSLTSLILYNCYLQGTFPTTIFELPRLQLLHLGDNPELAGHLPEFHLGSPIKSLSLPWTNFSGSIPSSIGNLTQLTMLNFQHNKLSGEIPASLGNLIQLSYLDLGMNLLSGEIPASLSNLTNLTALYLRENQLTGQIPAEITGLTQLIDLDLSHNRLTGSIPENISNLESLDYLNLQSNNLNGTLRLDVILKLQHLDILQLSSNEFSSTIEPGMNTGLPNLSVLGLASSNLSELPIFLSYQSRLEWLDLSQNRIYGRTPPWFLNVSMSQLQFLNLSSNSITSFTALNWSNLETLDLRFNNIQGLIPLPPKSIRSYLVSNNNLYGEISLEMCRLSSIRILDLSKNKLSGVIPPCLSNLSDSLRVLSLNSNDLYGRFPQLRNKIYWLTMIDVSDNQLQGLLPRGLANCSYLEFLNIGNNQIVDTFPSWMDSLPYLKVLILHSNRFHGAIGEPEAHDKFPNLRIVDLSMNNFSGRLPSGYFDMWSAMKVHTADDAHYYGTDASDALYVYSSGEKMYDYSMKIINKGILLEYKRILAYLNVIDLSSNNFIGEIPNSVGSLTELQMLNLSNNALTGSIPLSLANLTKLESLDLSSNKLSGMIPPALAQLNFLAFFNVSDNHLSGPIPQVNQFHTFENDSFGGNLGLCGVPLTKKCGNHVEAPPPPPPPSGALAEKLDWKIVLMGFGSGLVIGAVMGLNTASTIERWFLRFYRGWQRRRMHQIRFV</sequence>
<evidence type="ECO:0000256" key="5">
    <source>
        <dbReference type="ARBA" id="ARBA00022692"/>
    </source>
</evidence>
<feature type="transmembrane region" description="Helical" evidence="12">
    <location>
        <begin position="934"/>
        <end position="962"/>
    </location>
</feature>
<dbReference type="EMBL" id="JBJKBG010000002">
    <property type="protein sequence ID" value="KAL3748705.1"/>
    <property type="molecule type" value="Genomic_DNA"/>
</dbReference>
<dbReference type="PRINTS" id="PR00019">
    <property type="entry name" value="LEURICHRPT"/>
</dbReference>
<dbReference type="SUPFAM" id="SSF52058">
    <property type="entry name" value="L domain-like"/>
    <property type="match status" value="2"/>
</dbReference>
<keyword evidence="6 13" id="KW-0732">Signal</keyword>
<feature type="signal peptide" evidence="13">
    <location>
        <begin position="1"/>
        <end position="23"/>
    </location>
</feature>